<comment type="caution">
    <text evidence="3">The sequence shown here is derived from an EMBL/GenBank/DDBJ whole genome shotgun (WGS) entry which is preliminary data.</text>
</comment>
<keyword evidence="1" id="KW-1133">Transmembrane helix</keyword>
<name>A0A916XHG6_9ACTN</name>
<sequence length="223" mass="23105">MTRVAFATAVAASAAALTWNNIVVPRQQWGWRTRTITHAGVGIGAVLCARAAGVTSRELHVDTAMKLRPRYQVAAGIAASGLAAAAVVSTGIASRSGDRGTTPQPEPERPLAEWVLFHIPLGTVVAEELLFRATINALWWRALPDPWSRTVGAAVFGLWHIAPAGGWGAGGSRVVATVGATALAGVGFTALTKRYDSVLAAALVHYVVNAGGAVIAHVSSLES</sequence>
<gene>
    <name evidence="3" type="ORF">GCM10011410_28460</name>
</gene>
<keyword evidence="1" id="KW-0472">Membrane</keyword>
<feature type="transmembrane region" description="Helical" evidence="1">
    <location>
        <begin position="73"/>
        <end position="94"/>
    </location>
</feature>
<evidence type="ECO:0000313" key="4">
    <source>
        <dbReference type="Proteomes" id="UP000641514"/>
    </source>
</evidence>
<dbReference type="Pfam" id="PF02517">
    <property type="entry name" value="Rce1-like"/>
    <property type="match status" value="1"/>
</dbReference>
<reference evidence="3" key="2">
    <citation type="submission" date="2020-09" db="EMBL/GenBank/DDBJ databases">
        <authorList>
            <person name="Sun Q."/>
            <person name="Zhou Y."/>
        </authorList>
    </citation>
    <scope>NUCLEOTIDE SEQUENCE</scope>
    <source>
        <strain evidence="3">CGMCC 1.15478</strain>
    </source>
</reference>
<proteinExistence type="predicted"/>
<evidence type="ECO:0000259" key="2">
    <source>
        <dbReference type="Pfam" id="PF02517"/>
    </source>
</evidence>
<accession>A0A916XHG6</accession>
<dbReference type="GO" id="GO:0080120">
    <property type="term" value="P:CAAX-box protein maturation"/>
    <property type="evidence" value="ECO:0007669"/>
    <property type="project" value="UniProtKB-ARBA"/>
</dbReference>
<feature type="transmembrane region" description="Helical" evidence="1">
    <location>
        <begin position="198"/>
        <end position="218"/>
    </location>
</feature>
<reference evidence="3" key="1">
    <citation type="journal article" date="2014" name="Int. J. Syst. Evol. Microbiol.">
        <title>Complete genome sequence of Corynebacterium casei LMG S-19264T (=DSM 44701T), isolated from a smear-ripened cheese.</title>
        <authorList>
            <consortium name="US DOE Joint Genome Institute (JGI-PGF)"/>
            <person name="Walter F."/>
            <person name="Albersmeier A."/>
            <person name="Kalinowski J."/>
            <person name="Ruckert C."/>
        </authorList>
    </citation>
    <scope>NUCLEOTIDE SEQUENCE</scope>
    <source>
        <strain evidence="3">CGMCC 1.15478</strain>
    </source>
</reference>
<dbReference type="Proteomes" id="UP000641514">
    <property type="component" value="Unassembled WGS sequence"/>
</dbReference>
<dbReference type="RefSeq" id="WP_188676332.1">
    <property type="nucleotide sequence ID" value="NZ_BMJH01000003.1"/>
</dbReference>
<feature type="domain" description="CAAX prenyl protease 2/Lysostaphin resistance protein A-like" evidence="2">
    <location>
        <begin position="114"/>
        <end position="210"/>
    </location>
</feature>
<dbReference type="GO" id="GO:0004175">
    <property type="term" value="F:endopeptidase activity"/>
    <property type="evidence" value="ECO:0007669"/>
    <property type="project" value="UniProtKB-ARBA"/>
</dbReference>
<protein>
    <recommendedName>
        <fullName evidence="2">CAAX prenyl protease 2/Lysostaphin resistance protein A-like domain-containing protein</fullName>
    </recommendedName>
</protein>
<dbReference type="EMBL" id="BMJH01000003">
    <property type="protein sequence ID" value="GGC73612.1"/>
    <property type="molecule type" value="Genomic_DNA"/>
</dbReference>
<keyword evidence="1" id="KW-0812">Transmembrane</keyword>
<dbReference type="InterPro" id="IPR003675">
    <property type="entry name" value="Rce1/LyrA-like_dom"/>
</dbReference>
<organism evidence="3 4">
    <name type="scientific">Hoyosella rhizosphaerae</name>
    <dbReference type="NCBI Taxonomy" id="1755582"/>
    <lineage>
        <taxon>Bacteria</taxon>
        <taxon>Bacillati</taxon>
        <taxon>Actinomycetota</taxon>
        <taxon>Actinomycetes</taxon>
        <taxon>Mycobacteriales</taxon>
        <taxon>Hoyosellaceae</taxon>
        <taxon>Hoyosella</taxon>
    </lineage>
</organism>
<evidence type="ECO:0000313" key="3">
    <source>
        <dbReference type="EMBL" id="GGC73612.1"/>
    </source>
</evidence>
<evidence type="ECO:0000256" key="1">
    <source>
        <dbReference type="SAM" id="Phobius"/>
    </source>
</evidence>
<keyword evidence="4" id="KW-1185">Reference proteome</keyword>
<dbReference type="AlphaFoldDB" id="A0A916XHG6"/>
<feature type="transmembrane region" description="Helical" evidence="1">
    <location>
        <begin position="174"/>
        <end position="191"/>
    </location>
</feature>